<evidence type="ECO:0000256" key="5">
    <source>
        <dbReference type="ARBA" id="ARBA00022898"/>
    </source>
</evidence>
<evidence type="ECO:0000256" key="3">
    <source>
        <dbReference type="ARBA" id="ARBA00010756"/>
    </source>
</evidence>
<dbReference type="GO" id="GO:0030170">
    <property type="term" value="F:pyridoxal phosphate binding"/>
    <property type="evidence" value="ECO:0007669"/>
    <property type="project" value="TreeGrafter"/>
</dbReference>
<dbReference type="GO" id="GO:0019464">
    <property type="term" value="P:glycine decarboxylation via glycine cleavage system"/>
    <property type="evidence" value="ECO:0007669"/>
    <property type="project" value="UniProtKB-UniRule"/>
</dbReference>
<dbReference type="EMBL" id="CP013355">
    <property type="protein sequence ID" value="AMC12007.1"/>
    <property type="molecule type" value="Genomic_DNA"/>
</dbReference>
<name>A0A109RP61_9FLAO</name>
<evidence type="ECO:0000256" key="6">
    <source>
        <dbReference type="ARBA" id="ARBA00023002"/>
    </source>
</evidence>
<evidence type="ECO:0000256" key="8">
    <source>
        <dbReference type="HAMAP-Rule" id="MF_00711"/>
    </source>
</evidence>
<reference evidence="12 13" key="2">
    <citation type="journal article" date="2016" name="Int. J. Syst. Evol. Microbiol.">
        <title>Lutibacter profundi sp. nov., isolated from a deep-sea hydrothermal system on the Arctic Mid-Ocean Ridge and emended description of the genus Lutibacter.</title>
        <authorList>
            <person name="Le Moine Bauer S."/>
            <person name="Roalkvam I."/>
            <person name="Steen I.H."/>
            <person name="Dahle H."/>
        </authorList>
    </citation>
    <scope>NUCLEOTIDE SEQUENCE [LARGE SCALE GENOMIC DNA]</scope>
    <source>
        <strain evidence="12 13">LP1</strain>
    </source>
</reference>
<accession>A0A109RP61</accession>
<keyword evidence="6 8" id="KW-0560">Oxidoreductase</keyword>
<dbReference type="RefSeq" id="WP_068210892.1">
    <property type="nucleotide sequence ID" value="NZ_CP013355.1"/>
</dbReference>
<proteinExistence type="inferred from homology"/>
<dbReference type="GO" id="GO:0005960">
    <property type="term" value="C:glycine cleavage complex"/>
    <property type="evidence" value="ECO:0007669"/>
    <property type="project" value="TreeGrafter"/>
</dbReference>
<dbReference type="STRING" id="1622118.Lupro_12370"/>
<dbReference type="CDD" id="cd00613">
    <property type="entry name" value="GDC-P"/>
    <property type="match status" value="2"/>
</dbReference>
<dbReference type="InterPro" id="IPR020581">
    <property type="entry name" value="GDC_P"/>
</dbReference>
<keyword evidence="5 8" id="KW-0663">Pyridoxal phosphate</keyword>
<evidence type="ECO:0000256" key="1">
    <source>
        <dbReference type="ARBA" id="ARBA00001933"/>
    </source>
</evidence>
<dbReference type="InterPro" id="IPR049315">
    <property type="entry name" value="GDC-P_N"/>
</dbReference>
<dbReference type="KEGG" id="lut:Lupro_12370"/>
<dbReference type="InterPro" id="IPR015424">
    <property type="entry name" value="PyrdxlP-dep_Trfase"/>
</dbReference>
<dbReference type="PATRIC" id="fig|1622118.3.peg.2535"/>
<dbReference type="InterPro" id="IPR015421">
    <property type="entry name" value="PyrdxlP-dep_Trfase_major"/>
</dbReference>
<dbReference type="HAMAP" id="MF_00711">
    <property type="entry name" value="GcvP"/>
    <property type="match status" value="1"/>
</dbReference>
<comment type="catalytic activity">
    <reaction evidence="7 8">
        <text>N(6)-[(R)-lipoyl]-L-lysyl-[glycine-cleavage complex H protein] + glycine + H(+) = N(6)-[(R)-S(8)-aminomethyldihydrolipoyl]-L-lysyl-[glycine-cleavage complex H protein] + CO2</text>
        <dbReference type="Rhea" id="RHEA:24304"/>
        <dbReference type="Rhea" id="RHEA-COMP:10494"/>
        <dbReference type="Rhea" id="RHEA-COMP:10495"/>
        <dbReference type="ChEBI" id="CHEBI:15378"/>
        <dbReference type="ChEBI" id="CHEBI:16526"/>
        <dbReference type="ChEBI" id="CHEBI:57305"/>
        <dbReference type="ChEBI" id="CHEBI:83099"/>
        <dbReference type="ChEBI" id="CHEBI:83143"/>
        <dbReference type="EC" id="1.4.4.2"/>
    </reaction>
</comment>
<evidence type="ECO:0000313" key="13">
    <source>
        <dbReference type="Proteomes" id="UP000059672"/>
    </source>
</evidence>
<comment type="subunit">
    <text evidence="4 8">The glycine cleavage system is composed of four proteins: P, T, L and H.</text>
</comment>
<reference evidence="13" key="1">
    <citation type="submission" date="2015-12" db="EMBL/GenBank/DDBJ databases">
        <title>Complete genome sequence of Lutibacter profundus strain LP1.</title>
        <authorList>
            <person name="Wissuwa J."/>
            <person name="Le Moine Bauer S."/>
            <person name="Stokke R."/>
            <person name="Dahle H."/>
            <person name="Steen I.H."/>
        </authorList>
    </citation>
    <scope>NUCLEOTIDE SEQUENCE [LARGE SCALE GENOMIC DNA]</scope>
    <source>
        <strain evidence="13">LP1</strain>
    </source>
</reference>
<dbReference type="PANTHER" id="PTHR11773:SF1">
    <property type="entry name" value="GLYCINE DEHYDROGENASE (DECARBOXYLATING), MITOCHONDRIAL"/>
    <property type="match status" value="1"/>
</dbReference>
<dbReference type="OrthoDB" id="9801272at2"/>
<dbReference type="GO" id="GO:0016594">
    <property type="term" value="F:glycine binding"/>
    <property type="evidence" value="ECO:0007669"/>
    <property type="project" value="TreeGrafter"/>
</dbReference>
<protein>
    <recommendedName>
        <fullName evidence="8">Glycine dehydrogenase (decarboxylating)</fullName>
        <ecNumber evidence="8">1.4.4.2</ecNumber>
    </recommendedName>
    <alternativeName>
        <fullName evidence="8">Glycine cleavage system P-protein</fullName>
    </alternativeName>
    <alternativeName>
        <fullName evidence="8">Glycine decarboxylase</fullName>
    </alternativeName>
    <alternativeName>
        <fullName evidence="8">Glycine dehydrogenase (aminomethyl-transferring)</fullName>
    </alternativeName>
</protein>
<sequence>MKTDSFVLRHIGPQKNEVKEMVKTIGVNSIDDLINKTIPTNIRLTNDLNLPKPFSEFEYITHIQKLSNKNKLFKNYIGLGYHPTILPGVIQRNILENPGWYTSYTPYQAEISQGRLEALLNYQTMVMELTGMELANASLLDEGTAAAEAMLMLFNSRTRAQKKENATKFFVSNEVLPQTIDVLKTRAYPLGIELVFGNHQNFEFTSVVFGVLIQYPSKNGQIYDYSTFINKAKVVDAKIAVAADLLSLTILTPPGEWGADVVIGTTQRFGIPMGYGGPHAGYFATKEAYKRAIPGRIIGVSHDKDGNRALRMALQTREQHIKREKATSNICTAQVLLAVMAGMYGVYHGSKGLIYIASKIQKLTTTLNEGLKQLNIKQLNTAFFDTLTIEVSNTVKLKEIAEKKEINFFYPSPNLVSISINETSNLEDIHEIISVLAEAEDKKYIGSNSIAENSIPKNLTRQSPFMENDTFKKYHSETEMMRYIKRLELKDLSLTHSMISLGSCTMKLNAATEMLPLSWPNWGNMHPFVPIEQAQGYQEVITDLETYLNEITGFAATSLQPNSGAQGEYAGLTVIKAFHESKGNKHRNICLIPSSAHGTNPASAVMAGFKVVVTKSTEKGNIDVDDLREKAELYKDSLGALMVTYPSTHGVFESSIKEITKIIHEFGGQVYMDGANMNAQVGLTNPASIGADVCHLNLHKTFAIPHGGGGPGVGPICVAKHLVPFLPSNPIIPTGGEKATTAISSAPWGSALVLLISYSYIRMLGANGLKQSTKYAILNANYIKARLEKHYKILYTGENGFAAHEMIVDFREFKEKGADVTDVSKRLMDFGYHAPTVSFPVHGTLMIEPTESENKNELDRFCDALIAIKSEINEMKSGDTNSVLKNAPHTQEMLTSNEWNYPYTRQKAAFPLPYLKENKFWPSVRRIDDAFGDRNLVCSCNPIEDYL</sequence>
<dbReference type="AlphaFoldDB" id="A0A109RP61"/>
<dbReference type="EC" id="1.4.4.2" evidence="8"/>
<dbReference type="SUPFAM" id="SSF53383">
    <property type="entry name" value="PLP-dependent transferases"/>
    <property type="match status" value="2"/>
</dbReference>
<dbReference type="GO" id="GO:0005829">
    <property type="term" value="C:cytosol"/>
    <property type="evidence" value="ECO:0007669"/>
    <property type="project" value="TreeGrafter"/>
</dbReference>
<evidence type="ECO:0000256" key="2">
    <source>
        <dbReference type="ARBA" id="ARBA00003788"/>
    </source>
</evidence>
<gene>
    <name evidence="8" type="primary">gcvP</name>
    <name evidence="12" type="ORF">Lupro_12370</name>
</gene>
<comment type="function">
    <text evidence="2 8">The glycine cleavage system catalyzes the degradation of glycine. The P protein binds the alpha-amino group of glycine through its pyridoxal phosphate cofactor; CO(2) is released and the remaining methylamine moiety is then transferred to the lipoamide cofactor of the H protein.</text>
</comment>
<dbReference type="PANTHER" id="PTHR11773">
    <property type="entry name" value="GLYCINE DEHYDROGENASE, DECARBOXYLATING"/>
    <property type="match status" value="1"/>
</dbReference>
<dbReference type="Pfam" id="PF02347">
    <property type="entry name" value="GDC-P"/>
    <property type="match status" value="2"/>
</dbReference>
<organism evidence="12 13">
    <name type="scientific">Lutibacter profundi</name>
    <dbReference type="NCBI Taxonomy" id="1622118"/>
    <lineage>
        <taxon>Bacteria</taxon>
        <taxon>Pseudomonadati</taxon>
        <taxon>Bacteroidota</taxon>
        <taxon>Flavobacteriia</taxon>
        <taxon>Flavobacteriales</taxon>
        <taxon>Flavobacteriaceae</taxon>
        <taxon>Lutibacter</taxon>
    </lineage>
</organism>
<dbReference type="InterPro" id="IPR003437">
    <property type="entry name" value="GcvP"/>
</dbReference>
<feature type="domain" description="Glycine dehydrogenase C-terminal" evidence="11">
    <location>
        <begin position="772"/>
        <end position="889"/>
    </location>
</feature>
<dbReference type="Gene3D" id="3.40.640.10">
    <property type="entry name" value="Type I PLP-dependent aspartate aminotransferase-like (Major domain)"/>
    <property type="match status" value="2"/>
</dbReference>
<dbReference type="InterPro" id="IPR049316">
    <property type="entry name" value="GDC-P_C"/>
</dbReference>
<dbReference type="Gene3D" id="3.90.1150.10">
    <property type="entry name" value="Aspartate Aminotransferase, domain 1"/>
    <property type="match status" value="2"/>
</dbReference>
<dbReference type="FunFam" id="3.40.640.10:FF:000007">
    <property type="entry name" value="glycine dehydrogenase (Decarboxylating), mitochondrial"/>
    <property type="match status" value="1"/>
</dbReference>
<dbReference type="NCBIfam" id="TIGR00461">
    <property type="entry name" value="gcvP"/>
    <property type="match status" value="1"/>
</dbReference>
<comment type="similarity">
    <text evidence="3 8">Belongs to the GcvP family.</text>
</comment>
<evidence type="ECO:0000256" key="9">
    <source>
        <dbReference type="PIRSR" id="PIRSR603437-50"/>
    </source>
</evidence>
<dbReference type="FunFam" id="3.40.640.10:FF:000005">
    <property type="entry name" value="Glycine dehydrogenase (decarboxylating), mitochondrial"/>
    <property type="match status" value="1"/>
</dbReference>
<comment type="cofactor">
    <cofactor evidence="1 8 9">
        <name>pyridoxal 5'-phosphate</name>
        <dbReference type="ChEBI" id="CHEBI:597326"/>
    </cofactor>
</comment>
<keyword evidence="13" id="KW-1185">Reference proteome</keyword>
<evidence type="ECO:0000259" key="11">
    <source>
        <dbReference type="Pfam" id="PF21478"/>
    </source>
</evidence>
<evidence type="ECO:0000256" key="4">
    <source>
        <dbReference type="ARBA" id="ARBA00011690"/>
    </source>
</evidence>
<evidence type="ECO:0000313" key="12">
    <source>
        <dbReference type="EMBL" id="AMC12007.1"/>
    </source>
</evidence>
<dbReference type="InterPro" id="IPR015422">
    <property type="entry name" value="PyrdxlP-dep_Trfase_small"/>
</dbReference>
<dbReference type="Proteomes" id="UP000059672">
    <property type="component" value="Chromosome"/>
</dbReference>
<evidence type="ECO:0000256" key="7">
    <source>
        <dbReference type="ARBA" id="ARBA00049026"/>
    </source>
</evidence>
<feature type="domain" description="Glycine cleavage system P-protein N-terminal" evidence="10">
    <location>
        <begin position="448"/>
        <end position="727"/>
    </location>
</feature>
<dbReference type="Pfam" id="PF21478">
    <property type="entry name" value="GcvP2_C"/>
    <property type="match status" value="1"/>
</dbReference>
<feature type="domain" description="Glycine cleavage system P-protein N-terminal" evidence="10">
    <location>
        <begin position="9"/>
        <end position="436"/>
    </location>
</feature>
<evidence type="ECO:0000259" key="10">
    <source>
        <dbReference type="Pfam" id="PF02347"/>
    </source>
</evidence>
<dbReference type="GO" id="GO:0004375">
    <property type="term" value="F:glycine dehydrogenase (decarboxylating) activity"/>
    <property type="evidence" value="ECO:0007669"/>
    <property type="project" value="UniProtKB-EC"/>
</dbReference>
<dbReference type="NCBIfam" id="NF003346">
    <property type="entry name" value="PRK04366.1"/>
    <property type="match status" value="1"/>
</dbReference>
<feature type="modified residue" description="N6-(pyridoxal phosphate)lysine" evidence="8 9">
    <location>
        <position position="700"/>
    </location>
</feature>